<reference evidence="2" key="2">
    <citation type="submission" date="2010-03" db="EMBL/GenBank/DDBJ databases">
        <authorList>
            <person name="Pajon A."/>
        </authorList>
    </citation>
    <scope>NUCLEOTIDE SEQUENCE</scope>
    <source>
        <strain evidence="2">Type strain: 18P13</strain>
    </source>
</reference>
<dbReference type="HOGENOM" id="CLU_113258_1_0_9"/>
<dbReference type="GeneID" id="83156812"/>
<keyword evidence="1" id="KW-0472">Membrane</keyword>
<feature type="transmembrane region" description="Helical" evidence="1">
    <location>
        <begin position="44"/>
        <end position="61"/>
    </location>
</feature>
<proteinExistence type="predicted"/>
<evidence type="ECO:0000256" key="1">
    <source>
        <dbReference type="SAM" id="Phobius"/>
    </source>
</evidence>
<dbReference type="KEGG" id="rch:RUM_21550"/>
<keyword evidence="1" id="KW-0812">Transmembrane</keyword>
<name>D4LEX6_RUMC1</name>
<dbReference type="PATRIC" id="fig|213810.4.peg.2043"/>
<keyword evidence="1" id="KW-1133">Transmembrane helix</keyword>
<dbReference type="Proteomes" id="UP000007054">
    <property type="component" value="Chromosome"/>
</dbReference>
<sequence>MDTFAEQLVVKPMTPADQAKKFGLIAATGILCLGLAYLSVMVMPLILLVVCAVAYGGYFLVTGMNVEYEYSVTNGELDVDKIIAKRKRKHMLTVKIAEFETFGLESEAKFDNNITTFLVGDGDEAHYYAADFQHEGMGLVRLVFSPNERILEAIRPSLKRGLR</sequence>
<dbReference type="STRING" id="213810.RUM_21550"/>
<feature type="transmembrane region" description="Helical" evidence="1">
    <location>
        <begin position="21"/>
        <end position="38"/>
    </location>
</feature>
<accession>D4LEX6</accession>
<evidence type="ECO:0000313" key="2">
    <source>
        <dbReference type="EMBL" id="CBL18171.1"/>
    </source>
</evidence>
<organism evidence="2 3">
    <name type="scientific">Ruminococcus champanellensis (strain DSM 18848 / JCM 17042 / KCTC 15320 / 18P13)</name>
    <dbReference type="NCBI Taxonomy" id="213810"/>
    <lineage>
        <taxon>Bacteria</taxon>
        <taxon>Bacillati</taxon>
        <taxon>Bacillota</taxon>
        <taxon>Clostridia</taxon>
        <taxon>Eubacteriales</taxon>
        <taxon>Oscillospiraceae</taxon>
        <taxon>Ruminococcus</taxon>
    </lineage>
</organism>
<dbReference type="RefSeq" id="WP_015559077.1">
    <property type="nucleotide sequence ID" value="NC_021039.1"/>
</dbReference>
<dbReference type="AlphaFoldDB" id="D4LEX6"/>
<dbReference type="EMBL" id="FP929052">
    <property type="protein sequence ID" value="CBL18171.1"/>
    <property type="molecule type" value="Genomic_DNA"/>
</dbReference>
<reference evidence="2" key="1">
    <citation type="submission" date="2010-03" db="EMBL/GenBank/DDBJ databases">
        <title>The genome sequence of Ruminococcus sp. 18P13.</title>
        <authorList>
            <consortium name="metaHIT consortium -- http://www.metahit.eu/"/>
            <person name="Pajon A."/>
            <person name="Turner K."/>
            <person name="Parkhill J."/>
            <person name="Bernalier A."/>
        </authorList>
    </citation>
    <scope>NUCLEOTIDE SEQUENCE [LARGE SCALE GENOMIC DNA]</scope>
    <source>
        <strain evidence="2">Type strain: 18P13</strain>
    </source>
</reference>
<evidence type="ECO:0000313" key="3">
    <source>
        <dbReference type="Proteomes" id="UP000007054"/>
    </source>
</evidence>
<evidence type="ECO:0008006" key="4">
    <source>
        <dbReference type="Google" id="ProtNLM"/>
    </source>
</evidence>
<dbReference type="BioCyc" id="RCHA213810:RUM_RS10455-MONOMER"/>
<keyword evidence="3" id="KW-1185">Reference proteome</keyword>
<protein>
    <recommendedName>
        <fullName evidence="4">Bacterial Pleckstrin homology domain-containing protein</fullName>
    </recommendedName>
</protein>
<gene>
    <name evidence="2" type="ordered locus">RUM_21550</name>
</gene>